<reference evidence="1 2" key="1">
    <citation type="submission" date="2016-10" db="EMBL/GenBank/DDBJ databases">
        <title>Rodentibacter gen. nov. and new species.</title>
        <authorList>
            <person name="Christensen H."/>
        </authorList>
    </citation>
    <scope>NUCLEOTIDE SEQUENCE [LARGE SCALE GENOMIC DNA]</scope>
    <source>
        <strain evidence="1 2">Ppn157</strain>
    </source>
</reference>
<proteinExistence type="predicted"/>
<name>A0A1V3L3Z2_9PAST</name>
<evidence type="ECO:0000313" key="1">
    <source>
        <dbReference type="EMBL" id="OOF84632.1"/>
    </source>
</evidence>
<evidence type="ECO:0000313" key="2">
    <source>
        <dbReference type="Proteomes" id="UP000189549"/>
    </source>
</evidence>
<sequence>MSFVVLFSSFSFSSENVFSFTDSEKTLIKNFSGCRSKNVNDLKCDTIQQVIDGNDEMAKALLPEIKSYILMSVGFVSLGIDDHCNKMTFTCIESFTTKNEKKAKRFREATGYGMINILPEKTKQRLLALDDYLGVTYYHEGINSSFNSSYKEYEDGMYRVGIDIPEGNYQLFATNYNGDIPIMGSYKLTKDTSDSREAYISSDHFKKNIFITIKNGQYLTINDAYAVEVK</sequence>
<protein>
    <submittedName>
        <fullName evidence="1">Uncharacterized protein</fullName>
    </submittedName>
</protein>
<comment type="caution">
    <text evidence="1">The sequence shown here is derived from an EMBL/GenBank/DDBJ whole genome shotgun (WGS) entry which is preliminary data.</text>
</comment>
<dbReference type="AlphaFoldDB" id="A0A1V3L3Z2"/>
<accession>A0A1V3L3Z2</accession>
<organism evidence="1 2">
    <name type="scientific">Rodentibacter ratti</name>
    <dbReference type="NCBI Taxonomy" id="1906745"/>
    <lineage>
        <taxon>Bacteria</taxon>
        <taxon>Pseudomonadati</taxon>
        <taxon>Pseudomonadota</taxon>
        <taxon>Gammaproteobacteria</taxon>
        <taxon>Pasteurellales</taxon>
        <taxon>Pasteurellaceae</taxon>
        <taxon>Rodentibacter</taxon>
    </lineage>
</organism>
<dbReference type="EMBL" id="MLAH01000035">
    <property type="protein sequence ID" value="OOF84632.1"/>
    <property type="molecule type" value="Genomic_DNA"/>
</dbReference>
<gene>
    <name evidence="1" type="ORF">BKG93_06620</name>
</gene>
<dbReference type="Proteomes" id="UP000189549">
    <property type="component" value="Unassembled WGS sequence"/>
</dbReference>